<dbReference type="Gene3D" id="2.40.50.870">
    <property type="entry name" value="Protein of unknown function (DUF3299)"/>
    <property type="match status" value="1"/>
</dbReference>
<feature type="chain" id="PRO_5019781335" evidence="1">
    <location>
        <begin position="22"/>
        <end position="273"/>
    </location>
</feature>
<dbReference type="EMBL" id="RCDA01000001">
    <property type="protein sequence ID" value="RLK50166.1"/>
    <property type="molecule type" value="Genomic_DNA"/>
</dbReference>
<dbReference type="Pfam" id="PF11736">
    <property type="entry name" value="DUF3299"/>
    <property type="match status" value="1"/>
</dbReference>
<dbReference type="Gene3D" id="2.60.40.10">
    <property type="entry name" value="Immunoglobulins"/>
    <property type="match status" value="1"/>
</dbReference>
<dbReference type="InterPro" id="IPR021727">
    <property type="entry name" value="DUF3299"/>
</dbReference>
<dbReference type="RefSeq" id="WP_170153547.1">
    <property type="nucleotide sequence ID" value="NZ_RCDA01000001.1"/>
</dbReference>
<dbReference type="InterPro" id="IPR008964">
    <property type="entry name" value="Invasin/intimin_cell_adhesion"/>
</dbReference>
<keyword evidence="1" id="KW-0732">Signal</keyword>
<organism evidence="2 3">
    <name type="scientific">Alkalispirillum mobile</name>
    <dbReference type="NCBI Taxonomy" id="85925"/>
    <lineage>
        <taxon>Bacteria</taxon>
        <taxon>Pseudomonadati</taxon>
        <taxon>Pseudomonadota</taxon>
        <taxon>Gammaproteobacteria</taxon>
        <taxon>Chromatiales</taxon>
        <taxon>Ectothiorhodospiraceae</taxon>
        <taxon>Alkalispirillum</taxon>
    </lineage>
</organism>
<evidence type="ECO:0000313" key="2">
    <source>
        <dbReference type="EMBL" id="RLK50166.1"/>
    </source>
</evidence>
<gene>
    <name evidence="2" type="ORF">DFR31_0055</name>
</gene>
<name>A0A498C7R4_9GAMM</name>
<evidence type="ECO:0000313" key="3">
    <source>
        <dbReference type="Proteomes" id="UP000275461"/>
    </source>
</evidence>
<proteinExistence type="predicted"/>
<dbReference type="PROSITE" id="PS51257">
    <property type="entry name" value="PROKAR_LIPOPROTEIN"/>
    <property type="match status" value="1"/>
</dbReference>
<dbReference type="SUPFAM" id="SSF49373">
    <property type="entry name" value="Invasin/intimin cell-adhesion fragments"/>
    <property type="match status" value="1"/>
</dbReference>
<dbReference type="Proteomes" id="UP000275461">
    <property type="component" value="Unassembled WGS sequence"/>
</dbReference>
<keyword evidence="3" id="KW-1185">Reference proteome</keyword>
<protein>
    <submittedName>
        <fullName evidence="2">Uncharacterized protein DUF3299</fullName>
    </submittedName>
</protein>
<sequence length="273" mass="29559">MPSIAPKWLGAGMLIATLALAGCLGEGPETEQSDRGAISSYLDGNLELGEVEALSLDAGDQVNLAFRLTDADGRPVAGERLAVLSRAGNLITHPAPRTDDDGYARTRLLAQRGGQDTLEVTAPGDIKGELRLRVGGDEANGHEDHQVGEAQVPEREDVVSWSRLGALETWEEDDLLAAEFPDDIQALEGRTIRVQGFMMPLEQGDRQRHFLLSKSTPSCFYCAPGGPESVVEIKADRGLAFTFDALVLEGELELLDPNEMGMFYRLKNARKAD</sequence>
<evidence type="ECO:0000256" key="1">
    <source>
        <dbReference type="SAM" id="SignalP"/>
    </source>
</evidence>
<accession>A0A498C7R4</accession>
<dbReference type="InterPro" id="IPR013783">
    <property type="entry name" value="Ig-like_fold"/>
</dbReference>
<dbReference type="AlphaFoldDB" id="A0A498C7R4"/>
<reference evidence="2 3" key="1">
    <citation type="submission" date="2018-10" db="EMBL/GenBank/DDBJ databases">
        <title>Genomic Encyclopedia of Type Strains, Phase IV (KMG-IV): sequencing the most valuable type-strain genomes for metagenomic binning, comparative biology and taxonomic classification.</title>
        <authorList>
            <person name="Goeker M."/>
        </authorList>
    </citation>
    <scope>NUCLEOTIDE SEQUENCE [LARGE SCALE GENOMIC DNA]</scope>
    <source>
        <strain evidence="2 3">DSM 12769</strain>
    </source>
</reference>
<feature type="signal peptide" evidence="1">
    <location>
        <begin position="1"/>
        <end position="21"/>
    </location>
</feature>
<comment type="caution">
    <text evidence="2">The sequence shown here is derived from an EMBL/GenBank/DDBJ whole genome shotgun (WGS) entry which is preliminary data.</text>
</comment>